<evidence type="ECO:0000259" key="18">
    <source>
        <dbReference type="PROSITE" id="PS50011"/>
    </source>
</evidence>
<accession>A0A6A5CCI0</accession>
<keyword evidence="13" id="KW-0998">Cell outer membrane</keyword>
<dbReference type="Pfam" id="PF00069">
    <property type="entry name" value="Pkinase"/>
    <property type="match status" value="1"/>
</dbReference>
<evidence type="ECO:0000256" key="2">
    <source>
        <dbReference type="ARBA" id="ARBA00004442"/>
    </source>
</evidence>
<dbReference type="PROSITE" id="PS00107">
    <property type="entry name" value="PROTEIN_KINASE_ATP"/>
    <property type="match status" value="1"/>
</dbReference>
<keyword evidence="7" id="KW-0808">Transferase</keyword>
<dbReference type="PANTHER" id="PTHR44329">
    <property type="entry name" value="SERINE/THREONINE-PROTEIN KINASE TNNI3K-RELATED"/>
    <property type="match status" value="1"/>
</dbReference>
<keyword evidence="17" id="KW-0812">Transmembrane</keyword>
<feature type="domain" description="Protein kinase" evidence="18">
    <location>
        <begin position="557"/>
        <end position="816"/>
    </location>
</feature>
<keyword evidence="10" id="KW-0418">Kinase</keyword>
<dbReference type="GO" id="GO:0005576">
    <property type="term" value="C:extracellular region"/>
    <property type="evidence" value="ECO:0007669"/>
    <property type="project" value="UniProtKB-SubCell"/>
</dbReference>
<keyword evidence="8" id="KW-0732">Signal</keyword>
<keyword evidence="6" id="KW-0723">Serine/threonine-protein kinase</keyword>
<evidence type="ECO:0000256" key="9">
    <source>
        <dbReference type="ARBA" id="ARBA00022741"/>
    </source>
</evidence>
<dbReference type="Proteomes" id="UP000444721">
    <property type="component" value="Unassembled WGS sequence"/>
</dbReference>
<organism evidence="19 20">
    <name type="scientific">Naegleria fowleri</name>
    <name type="common">Brain eating amoeba</name>
    <dbReference type="NCBI Taxonomy" id="5763"/>
    <lineage>
        <taxon>Eukaryota</taxon>
        <taxon>Discoba</taxon>
        <taxon>Heterolobosea</taxon>
        <taxon>Tetramitia</taxon>
        <taxon>Eutetramitia</taxon>
        <taxon>Vahlkampfiidae</taxon>
        <taxon>Naegleria</taxon>
    </lineage>
</organism>
<dbReference type="InterPro" id="IPR051681">
    <property type="entry name" value="Ser/Thr_Kinases-Pseudokinases"/>
</dbReference>
<dbReference type="GeneID" id="68118228"/>
<comment type="catalytic activity">
    <reaction evidence="14">
        <text>L-threonyl-[protein] + ATP = O-phospho-L-threonyl-[protein] + ADP + H(+)</text>
        <dbReference type="Rhea" id="RHEA:46608"/>
        <dbReference type="Rhea" id="RHEA-COMP:11060"/>
        <dbReference type="Rhea" id="RHEA-COMP:11605"/>
        <dbReference type="ChEBI" id="CHEBI:15378"/>
        <dbReference type="ChEBI" id="CHEBI:30013"/>
        <dbReference type="ChEBI" id="CHEBI:30616"/>
        <dbReference type="ChEBI" id="CHEBI:61977"/>
        <dbReference type="ChEBI" id="CHEBI:456216"/>
        <dbReference type="EC" id="2.7.11.1"/>
    </reaction>
</comment>
<dbReference type="GO" id="GO:0004674">
    <property type="term" value="F:protein serine/threonine kinase activity"/>
    <property type="evidence" value="ECO:0007669"/>
    <property type="project" value="UniProtKB-KW"/>
</dbReference>
<evidence type="ECO:0000256" key="3">
    <source>
        <dbReference type="ARBA" id="ARBA00004613"/>
    </source>
</evidence>
<dbReference type="InterPro" id="IPR011009">
    <property type="entry name" value="Kinase-like_dom_sf"/>
</dbReference>
<evidence type="ECO:0000256" key="7">
    <source>
        <dbReference type="ARBA" id="ARBA00022679"/>
    </source>
</evidence>
<evidence type="ECO:0000256" key="16">
    <source>
        <dbReference type="PROSITE-ProRule" id="PRU10141"/>
    </source>
</evidence>
<evidence type="ECO:0000313" key="20">
    <source>
        <dbReference type="Proteomes" id="UP000444721"/>
    </source>
</evidence>
<feature type="binding site" evidence="16">
    <location>
        <position position="584"/>
    </location>
    <ligand>
        <name>ATP</name>
        <dbReference type="ChEBI" id="CHEBI:30616"/>
    </ligand>
</feature>
<comment type="catalytic activity">
    <reaction evidence="15">
        <text>L-seryl-[protein] + ATP = O-phospho-L-seryl-[protein] + ADP + H(+)</text>
        <dbReference type="Rhea" id="RHEA:17989"/>
        <dbReference type="Rhea" id="RHEA-COMP:9863"/>
        <dbReference type="Rhea" id="RHEA-COMP:11604"/>
        <dbReference type="ChEBI" id="CHEBI:15378"/>
        <dbReference type="ChEBI" id="CHEBI:29999"/>
        <dbReference type="ChEBI" id="CHEBI:30616"/>
        <dbReference type="ChEBI" id="CHEBI:83421"/>
        <dbReference type="ChEBI" id="CHEBI:456216"/>
        <dbReference type="EC" id="2.7.11.1"/>
    </reaction>
</comment>
<dbReference type="SMART" id="SM00710">
    <property type="entry name" value="PbH1"/>
    <property type="match status" value="4"/>
</dbReference>
<evidence type="ECO:0000256" key="4">
    <source>
        <dbReference type="ARBA" id="ARBA00012513"/>
    </source>
</evidence>
<proteinExistence type="predicted"/>
<dbReference type="FunFam" id="1.10.510.10:FF:001023">
    <property type="entry name" value="Os07g0541700 protein"/>
    <property type="match status" value="1"/>
</dbReference>
<evidence type="ECO:0000313" key="19">
    <source>
        <dbReference type="EMBL" id="KAF0983035.1"/>
    </source>
</evidence>
<dbReference type="PANTHER" id="PTHR44329:SF289">
    <property type="entry name" value="SERINE_THREONINE-PROTEIN KINASE VIK"/>
    <property type="match status" value="1"/>
</dbReference>
<dbReference type="RefSeq" id="XP_044567748.1">
    <property type="nucleotide sequence ID" value="XM_044701376.1"/>
</dbReference>
<keyword evidence="12 17" id="KW-0472">Membrane</keyword>
<sequence length="816" mass="91497">MIQAQDCTFNNIPEFLVEKFNFMTIHGCSLTNTRITASFGESAVIQFSRATSSSSLFTVKGVVSVTIQYNEIYDNFMPLDTDSRAIFDIVLSDFVYVYRTNIRGSSKKAIYIDEANSIFVRESNFVNNQGGIFINKVVRFSSGLDRNVVKIWNCQFVNNTHSGDGGAVNIPKADGIEIFDSIFLNNVARNGGAIFMSHGFGEISNCTFSNNVALSRDSIGTTGNGGAVYLNDMYEINIHSSNFIQNQATKGGAIFMLKKKDLLFLALQFNLDCVDNTAIYFGHCFYSDQSVDLFGYLNFNKIRGAEVGNYQISTSFTSITGWSFNNAQQTRESKIYLFPGQVISISFGIVDYFGQNISRLQQQPILSADDDDMILPTVDFSKNNNSVERLYFEIRDASVKYFNFSISFPGTSMSAPTFEVHVQDCPPGFYLSTISSASRRHICQKDLPWPVIIPLIVLGSLLVFSFGIFIGIVVLYFGWRIVTRLRQLNQREKAEKKLEKKLLDKKFIFSGDHIELSNYDLQTKLLDDSMMDSTGSINKKDKKLAKKDTFIIPIDTIDVIKKIGEGANGIVYLGKWSGTEVALKSLKFDSNDDSSQDNEEFETEAALLSDLRHPSIVYFYGVAMSKSVKYMVVEYLSKGSLDKAIYNSKMGKEILTLETKILILKSVASGMSYLHSLKPYAIIHRDLKPANILLDGAMNAKVSDFGLSKLVSTNATATMTTNLGTLFYMSPEILGDSNENSITTKLDVYSFAIIMYELFFEENPYLDAHSEKIHRFTPADNSDKSSCFNIPAKVIKGFRPKIPFSNEEEQRIWISE</sequence>
<dbReference type="AlphaFoldDB" id="A0A6A5CCI0"/>
<dbReference type="VEuPathDB" id="AmoebaDB:NF0086790"/>
<keyword evidence="11 16" id="KW-0067">ATP-binding</keyword>
<evidence type="ECO:0000256" key="6">
    <source>
        <dbReference type="ARBA" id="ARBA00022527"/>
    </source>
</evidence>
<dbReference type="VEuPathDB" id="AmoebaDB:FDP41_011013"/>
<keyword evidence="20" id="KW-1185">Reference proteome</keyword>
<name>A0A6A5CCI0_NAEFO</name>
<dbReference type="InterPro" id="IPR011050">
    <property type="entry name" value="Pectin_lyase_fold/virulence"/>
</dbReference>
<dbReference type="InterPro" id="IPR003368">
    <property type="entry name" value="POMP_repeat"/>
</dbReference>
<dbReference type="Pfam" id="PF02415">
    <property type="entry name" value="Chlam_PMP"/>
    <property type="match status" value="2"/>
</dbReference>
<comment type="caution">
    <text evidence="19">The sequence shown here is derived from an EMBL/GenBank/DDBJ whole genome shotgun (WGS) entry which is preliminary data.</text>
</comment>
<dbReference type="InterPro" id="IPR006626">
    <property type="entry name" value="PbH1"/>
</dbReference>
<dbReference type="VEuPathDB" id="AmoebaDB:NfTy_016400"/>
<dbReference type="InterPro" id="IPR017441">
    <property type="entry name" value="Protein_kinase_ATP_BS"/>
</dbReference>
<evidence type="ECO:0000256" key="17">
    <source>
        <dbReference type="SAM" id="Phobius"/>
    </source>
</evidence>
<dbReference type="InterPro" id="IPR000719">
    <property type="entry name" value="Prot_kinase_dom"/>
</dbReference>
<evidence type="ECO:0000256" key="1">
    <source>
        <dbReference type="ARBA" id="ARBA00004196"/>
    </source>
</evidence>
<reference evidence="19 20" key="1">
    <citation type="journal article" date="2019" name="Sci. Rep.">
        <title>Nanopore sequencing improves the draft genome of the human pathogenic amoeba Naegleria fowleri.</title>
        <authorList>
            <person name="Liechti N."/>
            <person name="Schurch N."/>
            <person name="Bruggmann R."/>
            <person name="Wittwer M."/>
        </authorList>
    </citation>
    <scope>NUCLEOTIDE SEQUENCE [LARGE SCALE GENOMIC DNA]</scope>
    <source>
        <strain evidence="19 20">ATCC 30894</strain>
    </source>
</reference>
<dbReference type="EMBL" id="VFQX01000007">
    <property type="protein sequence ID" value="KAF0983035.1"/>
    <property type="molecule type" value="Genomic_DNA"/>
</dbReference>
<dbReference type="SUPFAM" id="SSF56112">
    <property type="entry name" value="Protein kinase-like (PK-like)"/>
    <property type="match status" value="1"/>
</dbReference>
<comment type="subcellular location">
    <subcellularLocation>
        <location evidence="1">Cell envelope</location>
    </subcellularLocation>
    <subcellularLocation>
        <location evidence="2">Cell outer membrane</location>
    </subcellularLocation>
    <subcellularLocation>
        <location evidence="3">Secreted</location>
    </subcellularLocation>
</comment>
<dbReference type="SMART" id="SM00220">
    <property type="entry name" value="S_TKc"/>
    <property type="match status" value="1"/>
</dbReference>
<dbReference type="GO" id="GO:0005524">
    <property type="term" value="F:ATP binding"/>
    <property type="evidence" value="ECO:0007669"/>
    <property type="project" value="UniProtKB-UniRule"/>
</dbReference>
<evidence type="ECO:0000256" key="8">
    <source>
        <dbReference type="ARBA" id="ARBA00022729"/>
    </source>
</evidence>
<feature type="transmembrane region" description="Helical" evidence="17">
    <location>
        <begin position="449"/>
        <end position="477"/>
    </location>
</feature>
<evidence type="ECO:0000256" key="11">
    <source>
        <dbReference type="ARBA" id="ARBA00022840"/>
    </source>
</evidence>
<evidence type="ECO:0000256" key="5">
    <source>
        <dbReference type="ARBA" id="ARBA00022525"/>
    </source>
</evidence>
<keyword evidence="17" id="KW-1133">Transmembrane helix</keyword>
<keyword evidence="9 16" id="KW-0547">Nucleotide-binding</keyword>
<gene>
    <name evidence="19" type="ORF">FDP41_011013</name>
</gene>
<dbReference type="VEuPathDB" id="AmoebaDB:NF0105500"/>
<evidence type="ECO:0000256" key="15">
    <source>
        <dbReference type="ARBA" id="ARBA00048679"/>
    </source>
</evidence>
<dbReference type="PROSITE" id="PS00108">
    <property type="entry name" value="PROTEIN_KINASE_ST"/>
    <property type="match status" value="1"/>
</dbReference>
<evidence type="ECO:0000256" key="12">
    <source>
        <dbReference type="ARBA" id="ARBA00023136"/>
    </source>
</evidence>
<dbReference type="SUPFAM" id="SSF51126">
    <property type="entry name" value="Pectin lyase-like"/>
    <property type="match status" value="1"/>
</dbReference>
<dbReference type="PROSITE" id="PS50011">
    <property type="entry name" value="PROTEIN_KINASE_DOM"/>
    <property type="match status" value="1"/>
</dbReference>
<dbReference type="VEuPathDB" id="AmoebaDB:NF0086780"/>
<evidence type="ECO:0000256" key="14">
    <source>
        <dbReference type="ARBA" id="ARBA00047899"/>
    </source>
</evidence>
<dbReference type="Gene3D" id="1.10.510.10">
    <property type="entry name" value="Transferase(Phosphotransferase) domain 1"/>
    <property type="match status" value="1"/>
</dbReference>
<dbReference type="EC" id="2.7.11.1" evidence="4"/>
<protein>
    <recommendedName>
        <fullName evidence="4">non-specific serine/threonine protein kinase</fullName>
        <ecNumber evidence="4">2.7.11.1</ecNumber>
    </recommendedName>
</protein>
<evidence type="ECO:0000256" key="13">
    <source>
        <dbReference type="ARBA" id="ARBA00023237"/>
    </source>
</evidence>
<dbReference type="InterPro" id="IPR008271">
    <property type="entry name" value="Ser/Thr_kinase_AS"/>
</dbReference>
<keyword evidence="5" id="KW-0964">Secreted</keyword>
<dbReference type="OrthoDB" id="4062651at2759"/>
<evidence type="ECO:0000256" key="10">
    <source>
        <dbReference type="ARBA" id="ARBA00022777"/>
    </source>
</evidence>